<evidence type="ECO:0000256" key="5">
    <source>
        <dbReference type="ARBA" id="ARBA00022989"/>
    </source>
</evidence>
<dbReference type="Pfam" id="PF06808">
    <property type="entry name" value="DctM"/>
    <property type="match status" value="1"/>
</dbReference>
<dbReference type="InterPro" id="IPR004681">
    <property type="entry name" value="TRAP_DctM"/>
</dbReference>
<dbReference type="PANTHER" id="PTHR33362">
    <property type="entry name" value="SIALIC ACID TRAP TRANSPORTER PERMEASE PROTEIN SIAT-RELATED"/>
    <property type="match status" value="1"/>
</dbReference>
<feature type="transmembrane region" description="Helical" evidence="7">
    <location>
        <begin position="212"/>
        <end position="233"/>
    </location>
</feature>
<dbReference type="PANTHER" id="PTHR33362:SF3">
    <property type="entry name" value="SIALIC ACID TRAP TRANSPORTER PERMEASE PROTEIN SIAT"/>
    <property type="match status" value="1"/>
</dbReference>
<dbReference type="RefSeq" id="WP_230868532.1">
    <property type="nucleotide sequence ID" value="NZ_CP046640.1"/>
</dbReference>
<dbReference type="InterPro" id="IPR010656">
    <property type="entry name" value="DctM"/>
</dbReference>
<keyword evidence="2" id="KW-1003">Cell membrane</keyword>
<evidence type="ECO:0000256" key="4">
    <source>
        <dbReference type="ARBA" id="ARBA00022692"/>
    </source>
</evidence>
<proteinExistence type="predicted"/>
<evidence type="ECO:0000256" key="7">
    <source>
        <dbReference type="SAM" id="Phobius"/>
    </source>
</evidence>
<reference evidence="9" key="1">
    <citation type="submission" date="2019-12" db="EMBL/GenBank/DDBJ databases">
        <authorList>
            <person name="zhang j."/>
            <person name="sun C.M."/>
        </authorList>
    </citation>
    <scope>NUCLEOTIDE SEQUENCE</scope>
    <source>
        <strain evidence="9">NS-1</strain>
    </source>
</reference>
<feature type="transmembrane region" description="Helical" evidence="7">
    <location>
        <begin position="84"/>
        <end position="103"/>
    </location>
</feature>
<evidence type="ECO:0000256" key="1">
    <source>
        <dbReference type="ARBA" id="ARBA00004429"/>
    </source>
</evidence>
<evidence type="ECO:0000256" key="6">
    <source>
        <dbReference type="ARBA" id="ARBA00023136"/>
    </source>
</evidence>
<feature type="transmembrane region" description="Helical" evidence="7">
    <location>
        <begin position="313"/>
        <end position="330"/>
    </location>
</feature>
<name>A0A8A7K6Q0_9FIRM</name>
<keyword evidence="5 7" id="KW-1133">Transmembrane helix</keyword>
<feature type="transmembrane region" description="Helical" evidence="7">
    <location>
        <begin position="239"/>
        <end position="255"/>
    </location>
</feature>
<keyword evidence="10" id="KW-1185">Reference proteome</keyword>
<evidence type="ECO:0000313" key="10">
    <source>
        <dbReference type="Proteomes" id="UP000665020"/>
    </source>
</evidence>
<gene>
    <name evidence="9" type="ORF">GM661_02100</name>
</gene>
<feature type="transmembrane region" description="Helical" evidence="7">
    <location>
        <begin position="44"/>
        <end position="63"/>
    </location>
</feature>
<evidence type="ECO:0000256" key="2">
    <source>
        <dbReference type="ARBA" id="ARBA00022475"/>
    </source>
</evidence>
<dbReference type="GO" id="GO:0022857">
    <property type="term" value="F:transmembrane transporter activity"/>
    <property type="evidence" value="ECO:0007669"/>
    <property type="project" value="TreeGrafter"/>
</dbReference>
<sequence length="426" mass="45117">MLILVLVIMAVGFIIGLPVAFTLGSAALAYFLADPFLPNVMVPMRLVVGAQSHGLMAIPLYMLAGNLMNSTGLTDRIFRFTKALVGHFAGGTAYVNIIASFIFSGMSGSELADASGLGSVLIPSMVDEGYDCEFSTAVTAASSTIGPIFPPSIPLVLIGGVTGISVGRLFMGGVVPGILLAIYMMVLVYFISKKRNYPKNTGFSGKELFKSFIHAFPALTTPVVIIGGILGGFFTPTEAGVVAVVYALFIAGVVYRDIKSFSIIFEQLVKTAIYSAKIMFIVGSAYALAWVLARVQVGSILTNYLTDVSTNPLIVLSIICLAFLLFGCFLNPSAIIIIFVPLLMPVINAVGIDPVHFGVVATLVLMIGLATPPFGLAMFIVCDIGNLSIGKFTKGMIPFYIALIVAVITMILIPQVVTYVPNVFFG</sequence>
<dbReference type="KEGG" id="ifn:GM661_02100"/>
<evidence type="ECO:0000256" key="3">
    <source>
        <dbReference type="ARBA" id="ARBA00022519"/>
    </source>
</evidence>
<protein>
    <submittedName>
        <fullName evidence="9">TRAP transporter large permease subunit</fullName>
    </submittedName>
</protein>
<feature type="transmembrane region" description="Helical" evidence="7">
    <location>
        <begin position="276"/>
        <end position="293"/>
    </location>
</feature>
<organism evidence="9 10">
    <name type="scientific">Iocasia fonsfrigidae</name>
    <dbReference type="NCBI Taxonomy" id="2682810"/>
    <lineage>
        <taxon>Bacteria</taxon>
        <taxon>Bacillati</taxon>
        <taxon>Bacillota</taxon>
        <taxon>Clostridia</taxon>
        <taxon>Halanaerobiales</taxon>
        <taxon>Halanaerobiaceae</taxon>
        <taxon>Iocasia</taxon>
    </lineage>
</organism>
<dbReference type="GO" id="GO:0005886">
    <property type="term" value="C:plasma membrane"/>
    <property type="evidence" value="ECO:0007669"/>
    <property type="project" value="UniProtKB-SubCell"/>
</dbReference>
<keyword evidence="4 7" id="KW-0812">Transmembrane</keyword>
<evidence type="ECO:0000313" key="9">
    <source>
        <dbReference type="EMBL" id="QTL96850.1"/>
    </source>
</evidence>
<dbReference type="Proteomes" id="UP000665020">
    <property type="component" value="Chromosome"/>
</dbReference>
<feature type="transmembrane region" description="Helical" evidence="7">
    <location>
        <begin position="358"/>
        <end position="385"/>
    </location>
</feature>
<dbReference type="NCBIfam" id="TIGR00786">
    <property type="entry name" value="dctM"/>
    <property type="match status" value="1"/>
</dbReference>
<keyword evidence="3" id="KW-0997">Cell inner membrane</keyword>
<feature type="transmembrane region" description="Helical" evidence="7">
    <location>
        <begin position="7"/>
        <end position="32"/>
    </location>
</feature>
<feature type="domain" description="TRAP C4-dicarboxylate transport system permease DctM subunit" evidence="8">
    <location>
        <begin position="6"/>
        <end position="415"/>
    </location>
</feature>
<comment type="subcellular location">
    <subcellularLocation>
        <location evidence="1">Cell inner membrane</location>
        <topology evidence="1">Multi-pass membrane protein</topology>
    </subcellularLocation>
</comment>
<feature type="transmembrane region" description="Helical" evidence="7">
    <location>
        <begin position="397"/>
        <end position="417"/>
    </location>
</feature>
<feature type="transmembrane region" description="Helical" evidence="7">
    <location>
        <begin position="335"/>
        <end position="352"/>
    </location>
</feature>
<dbReference type="PIRSF" id="PIRSF006066">
    <property type="entry name" value="HI0050"/>
    <property type="match status" value="1"/>
</dbReference>
<feature type="transmembrane region" description="Helical" evidence="7">
    <location>
        <begin position="169"/>
        <end position="191"/>
    </location>
</feature>
<accession>A0A8A7K6Q0</accession>
<dbReference type="AlphaFoldDB" id="A0A8A7K6Q0"/>
<keyword evidence="6 7" id="KW-0472">Membrane</keyword>
<evidence type="ECO:0000259" key="8">
    <source>
        <dbReference type="Pfam" id="PF06808"/>
    </source>
</evidence>
<dbReference type="EMBL" id="CP046640">
    <property type="protein sequence ID" value="QTL96850.1"/>
    <property type="molecule type" value="Genomic_DNA"/>
</dbReference>